<evidence type="ECO:0000313" key="2">
    <source>
        <dbReference type="EMBL" id="WXB03164.1"/>
    </source>
</evidence>
<dbReference type="InterPro" id="IPR008030">
    <property type="entry name" value="NmrA-like"/>
</dbReference>
<gene>
    <name evidence="2" type="ORF">LVJ94_40450</name>
</gene>
<dbReference type="PANTHER" id="PTHR43162">
    <property type="match status" value="1"/>
</dbReference>
<dbReference type="RefSeq" id="WP_394832791.1">
    <property type="nucleotide sequence ID" value="NZ_CP089929.1"/>
</dbReference>
<accession>A0ABZ2L0S8</accession>
<proteinExistence type="predicted"/>
<dbReference type="Proteomes" id="UP001374803">
    <property type="component" value="Chromosome"/>
</dbReference>
<dbReference type="Gene3D" id="3.90.25.10">
    <property type="entry name" value="UDP-galactose 4-epimerase, domain 1"/>
    <property type="match status" value="1"/>
</dbReference>
<protein>
    <submittedName>
        <fullName evidence="2">NmrA family NAD(P)-binding protein</fullName>
    </submittedName>
</protein>
<dbReference type="Gene3D" id="3.40.50.720">
    <property type="entry name" value="NAD(P)-binding Rossmann-like Domain"/>
    <property type="match status" value="1"/>
</dbReference>
<dbReference type="EMBL" id="CP089983">
    <property type="protein sequence ID" value="WXB03164.1"/>
    <property type="molecule type" value="Genomic_DNA"/>
</dbReference>
<organism evidence="2 3">
    <name type="scientific">Pendulispora rubella</name>
    <dbReference type="NCBI Taxonomy" id="2741070"/>
    <lineage>
        <taxon>Bacteria</taxon>
        <taxon>Pseudomonadati</taxon>
        <taxon>Myxococcota</taxon>
        <taxon>Myxococcia</taxon>
        <taxon>Myxococcales</taxon>
        <taxon>Sorangiineae</taxon>
        <taxon>Pendulisporaceae</taxon>
        <taxon>Pendulispora</taxon>
    </lineage>
</organism>
<dbReference type="InterPro" id="IPR051604">
    <property type="entry name" value="Ergot_Alk_Oxidoreductase"/>
</dbReference>
<dbReference type="PANTHER" id="PTHR43162:SF1">
    <property type="entry name" value="PRESTALK A DIFFERENTIATION PROTEIN A"/>
    <property type="match status" value="1"/>
</dbReference>
<dbReference type="SUPFAM" id="SSF51735">
    <property type="entry name" value="NAD(P)-binding Rossmann-fold domains"/>
    <property type="match status" value="1"/>
</dbReference>
<keyword evidence="3" id="KW-1185">Reference proteome</keyword>
<dbReference type="Pfam" id="PF05368">
    <property type="entry name" value="NmrA"/>
    <property type="match status" value="1"/>
</dbReference>
<feature type="domain" description="NmrA-like" evidence="1">
    <location>
        <begin position="3"/>
        <end position="237"/>
    </location>
</feature>
<reference evidence="2" key="1">
    <citation type="submission" date="2021-12" db="EMBL/GenBank/DDBJ databases">
        <title>Discovery of the Pendulisporaceae a myxobacterial family with distinct sporulation behavior and unique specialized metabolism.</title>
        <authorList>
            <person name="Garcia R."/>
            <person name="Popoff A."/>
            <person name="Bader C.D."/>
            <person name="Loehr J."/>
            <person name="Walesch S."/>
            <person name="Walt C."/>
            <person name="Boldt J."/>
            <person name="Bunk B."/>
            <person name="Haeckl F.J.F.P.J."/>
            <person name="Gunesch A.P."/>
            <person name="Birkelbach J."/>
            <person name="Nuebel U."/>
            <person name="Pietschmann T."/>
            <person name="Bach T."/>
            <person name="Mueller R."/>
        </authorList>
    </citation>
    <scope>NUCLEOTIDE SEQUENCE</scope>
    <source>
        <strain evidence="2">MSr11367</strain>
    </source>
</reference>
<dbReference type="InterPro" id="IPR036291">
    <property type="entry name" value="NAD(P)-bd_dom_sf"/>
</dbReference>
<name>A0ABZ2L0S8_9BACT</name>
<evidence type="ECO:0000259" key="1">
    <source>
        <dbReference type="Pfam" id="PF05368"/>
    </source>
</evidence>
<evidence type="ECO:0000313" key="3">
    <source>
        <dbReference type="Proteomes" id="UP001374803"/>
    </source>
</evidence>
<sequence>MFVIAGVSGNTGSVVVDTLLAKGKKVRVIVRDAKKGEPFRARGAEVAVASLEDVPALTAALQGAEGAYFLQPPDVTATNFLAGRIAFADAVARAIDASGIPHVVFLSSIGAHRPDGTGVIVSLYNAEQRLVQTQAKVTFVRAAYFVENWAGSLAAAAATGKLPTFIEADRKLPMIATRDIGSVAAQALLEGPPAEHVQIIALEAPRAYSPRDVAEAAARALGRPVEADFAPAEAIEPAFQSFGMSADVARHMRGMYAGINGEVVRWAGAGERHVRGTTELDTVVRALLPST</sequence>